<organism evidence="3 4">
    <name type="scientific">Levilactobacillus suantsaiihabitans</name>
    <dbReference type="NCBI Taxonomy" id="2487722"/>
    <lineage>
        <taxon>Bacteria</taxon>
        <taxon>Bacillati</taxon>
        <taxon>Bacillota</taxon>
        <taxon>Bacilli</taxon>
        <taxon>Lactobacillales</taxon>
        <taxon>Lactobacillaceae</taxon>
        <taxon>Levilactobacillus</taxon>
    </lineage>
</organism>
<protein>
    <recommendedName>
        <fullName evidence="2">Capsule synthesis protein CapA domain-containing protein</fullName>
    </recommendedName>
</protein>
<dbReference type="InterPro" id="IPR013221">
    <property type="entry name" value="Mur_ligase_cen"/>
</dbReference>
<dbReference type="SUPFAM" id="SSF56300">
    <property type="entry name" value="Metallo-dependent phosphatases"/>
    <property type="match status" value="1"/>
</dbReference>
<dbReference type="InterPro" id="IPR012338">
    <property type="entry name" value="Beta-lactam/transpept-like"/>
</dbReference>
<comment type="caution">
    <text evidence="3">The sequence shown here is derived from an EMBL/GenBank/DDBJ whole genome shotgun (WGS) entry which is preliminary data.</text>
</comment>
<dbReference type="InterPro" id="IPR052169">
    <property type="entry name" value="CW_Biosynth-Accessory"/>
</dbReference>
<dbReference type="Proteomes" id="UP000297348">
    <property type="component" value="Unassembled WGS sequence"/>
</dbReference>
<dbReference type="SUPFAM" id="SSF53623">
    <property type="entry name" value="MurD-like peptide ligases, catalytic domain"/>
    <property type="match status" value="1"/>
</dbReference>
<dbReference type="OrthoDB" id="9810906at2"/>
<feature type="domain" description="Capsule synthesis protein CapA" evidence="2">
    <location>
        <begin position="737"/>
        <end position="991"/>
    </location>
</feature>
<dbReference type="InterPro" id="IPR019079">
    <property type="entry name" value="Capsule_synth_CapA"/>
</dbReference>
<dbReference type="GO" id="GO:0006508">
    <property type="term" value="P:proteolysis"/>
    <property type="evidence" value="ECO:0007669"/>
    <property type="project" value="InterPro"/>
</dbReference>
<dbReference type="GO" id="GO:0016881">
    <property type="term" value="F:acid-amino acid ligase activity"/>
    <property type="evidence" value="ECO:0007669"/>
    <property type="project" value="InterPro"/>
</dbReference>
<dbReference type="PANTHER" id="PTHR33393">
    <property type="entry name" value="POLYGLUTAMINE SYNTHESIS ACCESSORY PROTEIN RV0574C-RELATED"/>
    <property type="match status" value="1"/>
</dbReference>
<name>A0A4Z0J9G0_9LACO</name>
<evidence type="ECO:0000259" key="2">
    <source>
        <dbReference type="SMART" id="SM00854"/>
    </source>
</evidence>
<reference evidence="3 4" key="1">
    <citation type="submission" date="2018-10" db="EMBL/GenBank/DDBJ databases">
        <title>Lactobacillus sp. R7 and Lactobacillus sp. R19 isolated from fermented mustard green product of Taiwan.</title>
        <authorList>
            <person name="Lin S.-T."/>
        </authorList>
    </citation>
    <scope>NUCLEOTIDE SEQUENCE [LARGE SCALE GENOMIC DNA]</scope>
    <source>
        <strain evidence="3 4">BCRC 81129</strain>
    </source>
</reference>
<dbReference type="GO" id="GO:0009002">
    <property type="term" value="F:serine-type D-Ala-D-Ala carboxypeptidase activity"/>
    <property type="evidence" value="ECO:0007669"/>
    <property type="project" value="InterPro"/>
</dbReference>
<dbReference type="InterPro" id="IPR036615">
    <property type="entry name" value="Mur_ligase_C_dom_sf"/>
</dbReference>
<dbReference type="Pfam" id="PF00768">
    <property type="entry name" value="Peptidase_S11"/>
    <property type="match status" value="1"/>
</dbReference>
<keyword evidence="4" id="KW-1185">Reference proteome</keyword>
<comment type="similarity">
    <text evidence="1">Belongs to the CapA family.</text>
</comment>
<dbReference type="InterPro" id="IPR001967">
    <property type="entry name" value="Peptidase_S11_N"/>
</dbReference>
<proteinExistence type="inferred from homology"/>
<evidence type="ECO:0000256" key="1">
    <source>
        <dbReference type="ARBA" id="ARBA00005662"/>
    </source>
</evidence>
<evidence type="ECO:0000313" key="4">
    <source>
        <dbReference type="Proteomes" id="UP000297348"/>
    </source>
</evidence>
<accession>A0A4Z0J9G0</accession>
<dbReference type="SUPFAM" id="SSF56601">
    <property type="entry name" value="beta-lactamase/transpeptidase-like"/>
    <property type="match status" value="1"/>
</dbReference>
<dbReference type="Gene3D" id="3.40.1190.10">
    <property type="entry name" value="Mur-like, catalytic domain"/>
    <property type="match status" value="1"/>
</dbReference>
<dbReference type="Pfam" id="PF09587">
    <property type="entry name" value="PGA_cap"/>
    <property type="match status" value="1"/>
</dbReference>
<dbReference type="Gene3D" id="3.60.21.10">
    <property type="match status" value="1"/>
</dbReference>
<dbReference type="SUPFAM" id="SSF53244">
    <property type="entry name" value="MurD-like peptide ligases, peptide-binding domain"/>
    <property type="match status" value="1"/>
</dbReference>
<dbReference type="Gene3D" id="3.40.710.10">
    <property type="entry name" value="DD-peptidase/beta-lactamase superfamily"/>
    <property type="match status" value="1"/>
</dbReference>
<dbReference type="Pfam" id="PF08245">
    <property type="entry name" value="Mur_ligase_M"/>
    <property type="match status" value="1"/>
</dbReference>
<dbReference type="InterPro" id="IPR029052">
    <property type="entry name" value="Metallo-depent_PP-like"/>
</dbReference>
<dbReference type="EMBL" id="RKLX01000016">
    <property type="protein sequence ID" value="TGD18165.1"/>
    <property type="molecule type" value="Genomic_DNA"/>
</dbReference>
<gene>
    <name evidence="3" type="ORF">EGT51_09645</name>
</gene>
<dbReference type="SMART" id="SM00854">
    <property type="entry name" value="PGA_cap"/>
    <property type="match status" value="1"/>
</dbReference>
<evidence type="ECO:0000313" key="3">
    <source>
        <dbReference type="EMBL" id="TGD18165.1"/>
    </source>
</evidence>
<dbReference type="RefSeq" id="WP_135368481.1">
    <property type="nucleotide sequence ID" value="NZ_RKLX01000016.1"/>
</dbReference>
<sequence>MAQLTMQQIQEIVGGKWVVAPQDETATIQHYGLYGGEIRRDIGANNLLFAMSLEHWQHGSGNSGVYLHTFKDNHDRVAALQDYLKMAIVERPVPTSSVPQLQVPDAYQAMEKLVRVIQPAYRGKNIGVTGSVGKSTTKTLIAYLLQHLGPTVSSVGNHNSRTSGKIQALNVEQSQYNVLELAAMALNYQEPGQDRIGIAALIAFDLAVLTQVDAGQKGWDARLTADVKTRMGASLKPGAPFLVNSAIHNLGEVTDFVHRYTQNLVTYGLTPDSDYAGQLDAHGQLTLVHRGIRLGQLDATGLDEGMVSDMVGALAAYHLLGGQLTPAILLDFSEKCAQTSTRKVHHFVANGHQITIVDDTHNAELLSIKNFIHYAQHYQVAPHTKKLFIEGRVINLRKISVKTHTEVTQLLNQANFDQFYTYGPEMDWVIPAADFTSYGGYFTTPRAVTRAIAQTADQDLVIFIKGDSRNSSIDRIADNLMANLDYEATPASAFAMSIGEPQPQAYSRNGVGRLLIILKIMEELAAGKLQLTDALTITNPMPKDHSRHKVGLAKGAAYTVFDLLTIAIVASAPDVITNLAEHLYGRHGRQIVQALQRHAAQLGLSDQTVANVTGRPTKRPQRTYLADLEKIGEAFTRLPNGVFSLLSAQQIMVNGHFYHKRSQLFKTGKIAGSLFNDWQEQSGLFFTQDQQGKHAVAFINSPHLSTTDALMADWVDAQADSAQLTPANTTVALQTPVINLLADTYFGEDYTRRREHRGQPDALQKYGYGHSFEKIGKFFSPTAYNLFNFEAVFAQGASPLDAVKPFVLDARAQPTLAELKRHHFDLAMLGNNHANDYGPAALTDTLAAFHDAGIATVGAGVDRTDARRVVTLDYDGQQVALFNGYWYRNPAENLFDFYARANRAGVACLDTLMAQDIRRYKQAHPSALVLVSAHWGTDYGDVKPAQRETAHRLVQAGADIIIGHGPHRLQPITYIGAAPVLYSIGNGVFNNNGEFKKRDVPPYAAIVRLNLAERRLYWCPIYADNRRTFWQPDFVSADDFAQIVATDGPKFATTQLEDSISAVVIPF</sequence>
<dbReference type="InterPro" id="IPR036565">
    <property type="entry name" value="Mur-like_cat_sf"/>
</dbReference>
<dbReference type="AlphaFoldDB" id="A0A4Z0J9G0"/>
<dbReference type="CDD" id="cd07381">
    <property type="entry name" value="MPP_CapA"/>
    <property type="match status" value="1"/>
</dbReference>
<dbReference type="GO" id="GO:0005524">
    <property type="term" value="F:ATP binding"/>
    <property type="evidence" value="ECO:0007669"/>
    <property type="project" value="InterPro"/>
</dbReference>
<dbReference type="PANTHER" id="PTHR33393:SF13">
    <property type="entry name" value="PGA BIOSYNTHESIS PROTEIN CAPA"/>
    <property type="match status" value="1"/>
</dbReference>
<dbReference type="Gene3D" id="3.90.190.20">
    <property type="entry name" value="Mur ligase, C-terminal domain"/>
    <property type="match status" value="1"/>
</dbReference>